<name>A0A1Y5HVP5_OLEAN</name>
<feature type="domain" description="Phosphoribosyltransferase" evidence="1">
    <location>
        <begin position="23"/>
        <end position="104"/>
    </location>
</feature>
<gene>
    <name evidence="2" type="ORF">A9R00_05530</name>
</gene>
<dbReference type="InterPro" id="IPR000836">
    <property type="entry name" value="PRTase_dom"/>
</dbReference>
<dbReference type="Gene3D" id="3.40.50.2020">
    <property type="match status" value="1"/>
</dbReference>
<dbReference type="PANTHER" id="PTHR11608:SF0">
    <property type="entry name" value="BIFUNCTIONAL PROTEIN PYRR"/>
    <property type="match status" value="1"/>
</dbReference>
<dbReference type="InterPro" id="IPR029057">
    <property type="entry name" value="PRTase-like"/>
</dbReference>
<evidence type="ECO:0000313" key="2">
    <source>
        <dbReference type="EMBL" id="OUS40527.1"/>
    </source>
</evidence>
<dbReference type="InterPro" id="IPR050137">
    <property type="entry name" value="PyrR_bifunctional"/>
</dbReference>
<keyword evidence="2" id="KW-0328">Glycosyltransferase</keyword>
<keyword evidence="2" id="KW-0808">Transferase</keyword>
<accession>A0A1Y5HVP5</accession>
<dbReference type="Pfam" id="PF00156">
    <property type="entry name" value="Pribosyltran"/>
    <property type="match status" value="1"/>
</dbReference>
<dbReference type="PANTHER" id="PTHR11608">
    <property type="entry name" value="BIFUNCTIONAL PROTEIN PYRR"/>
    <property type="match status" value="1"/>
</dbReference>
<evidence type="ECO:0000259" key="1">
    <source>
        <dbReference type="Pfam" id="PF00156"/>
    </source>
</evidence>
<organism evidence="2 3">
    <name type="scientific">Oleispira antarctica</name>
    <dbReference type="NCBI Taxonomy" id="188908"/>
    <lineage>
        <taxon>Bacteria</taxon>
        <taxon>Pseudomonadati</taxon>
        <taxon>Pseudomonadota</taxon>
        <taxon>Gammaproteobacteria</taxon>
        <taxon>Oceanospirillales</taxon>
        <taxon>Oceanospirillaceae</taxon>
        <taxon>Oleispira</taxon>
    </lineage>
</organism>
<dbReference type="AlphaFoldDB" id="A0A1Y5HVP5"/>
<evidence type="ECO:0000313" key="3">
    <source>
        <dbReference type="Proteomes" id="UP000227088"/>
    </source>
</evidence>
<proteinExistence type="predicted"/>
<dbReference type="GO" id="GO:0016757">
    <property type="term" value="F:glycosyltransferase activity"/>
    <property type="evidence" value="ECO:0007669"/>
    <property type="project" value="UniProtKB-KW"/>
</dbReference>
<protein>
    <submittedName>
        <fullName evidence="2">Bifunctional pyr operon transcriptional regulator/uracil phosphoribosyltransferase</fullName>
    </submittedName>
</protein>
<dbReference type="EMBL" id="MABE01000319">
    <property type="protein sequence ID" value="OUS40527.1"/>
    <property type="molecule type" value="Genomic_DNA"/>
</dbReference>
<dbReference type="CDD" id="cd06223">
    <property type="entry name" value="PRTases_typeI"/>
    <property type="match status" value="1"/>
</dbReference>
<dbReference type="Proteomes" id="UP000227088">
    <property type="component" value="Unassembled WGS sequence"/>
</dbReference>
<reference evidence="3" key="1">
    <citation type="journal article" date="2017" name="Proc. Natl. Acad. Sci. U.S.A.">
        <title>Simulation of Deepwater Horizon oil plume reveals substrate specialization within a complex community of hydrocarbon degraders.</title>
        <authorList>
            <person name="Hu P."/>
            <person name="Dubinsky E.A."/>
            <person name="Probst A.J."/>
            <person name="Wang J."/>
            <person name="Sieber C.M.K."/>
            <person name="Tom L.M."/>
            <person name="Gardinali P."/>
            <person name="Banfield J.F."/>
            <person name="Atlas R.M."/>
            <person name="Andersen G.L."/>
        </authorList>
    </citation>
    <scope>NUCLEOTIDE SEQUENCE [LARGE SCALE GENOMIC DNA]</scope>
</reference>
<comment type="caution">
    <text evidence="2">The sequence shown here is derived from an EMBL/GenBank/DDBJ whole genome shotgun (WGS) entry which is preliminary data.</text>
</comment>
<sequence>MENTNIVLPDAEILCQQLCNDLKQLISDKNLQRPLLIGIRTGGVWLAQRLQQALELPELGILDISFYRDDFDERGLSAQAKGSELPDSIEDRSIILIDDVLMSG</sequence>
<dbReference type="SUPFAM" id="SSF53271">
    <property type="entry name" value="PRTase-like"/>
    <property type="match status" value="1"/>
</dbReference>
<feature type="non-terminal residue" evidence="2">
    <location>
        <position position="104"/>
    </location>
</feature>